<reference evidence="2" key="2">
    <citation type="submission" date="2020-05" db="UniProtKB">
        <authorList>
            <consortium name="EnsemblMetazoa"/>
        </authorList>
    </citation>
    <scope>IDENTIFICATION</scope>
    <source>
        <strain evidence="2">IAEA</strain>
    </source>
</reference>
<evidence type="ECO:0000256" key="1">
    <source>
        <dbReference type="SAM" id="Phobius"/>
    </source>
</evidence>
<keyword evidence="1" id="KW-0812">Transmembrane</keyword>
<dbReference type="EnsemblMetazoa" id="GPAI044120-RA">
    <property type="protein sequence ID" value="GPAI044120-PA"/>
    <property type="gene ID" value="GPAI044120"/>
</dbReference>
<evidence type="ECO:0000313" key="3">
    <source>
        <dbReference type="Proteomes" id="UP000092445"/>
    </source>
</evidence>
<evidence type="ECO:0000313" key="2">
    <source>
        <dbReference type="EnsemblMetazoa" id="GPAI044120-PA"/>
    </source>
</evidence>
<protein>
    <submittedName>
        <fullName evidence="2">Uncharacterized protein</fullName>
    </submittedName>
</protein>
<accession>A0A1B0AFK8</accession>
<reference evidence="3" key="1">
    <citation type="submission" date="2014-03" db="EMBL/GenBank/DDBJ databases">
        <authorList>
            <person name="Aksoy S."/>
            <person name="Warren W."/>
            <person name="Wilson R.K."/>
        </authorList>
    </citation>
    <scope>NUCLEOTIDE SEQUENCE [LARGE SCALE GENOMIC DNA]</scope>
    <source>
        <strain evidence="3">IAEA</strain>
    </source>
</reference>
<keyword evidence="3" id="KW-1185">Reference proteome</keyword>
<feature type="transmembrane region" description="Helical" evidence="1">
    <location>
        <begin position="83"/>
        <end position="102"/>
    </location>
</feature>
<keyword evidence="1" id="KW-0472">Membrane</keyword>
<dbReference type="Proteomes" id="UP000092445">
    <property type="component" value="Unassembled WGS sequence"/>
</dbReference>
<organism evidence="2 3">
    <name type="scientific">Glossina pallidipes</name>
    <name type="common">Tsetse fly</name>
    <dbReference type="NCBI Taxonomy" id="7398"/>
    <lineage>
        <taxon>Eukaryota</taxon>
        <taxon>Metazoa</taxon>
        <taxon>Ecdysozoa</taxon>
        <taxon>Arthropoda</taxon>
        <taxon>Hexapoda</taxon>
        <taxon>Insecta</taxon>
        <taxon>Pterygota</taxon>
        <taxon>Neoptera</taxon>
        <taxon>Endopterygota</taxon>
        <taxon>Diptera</taxon>
        <taxon>Brachycera</taxon>
        <taxon>Muscomorpha</taxon>
        <taxon>Hippoboscoidea</taxon>
        <taxon>Glossinidae</taxon>
        <taxon>Glossina</taxon>
    </lineage>
</organism>
<keyword evidence="1" id="KW-1133">Transmembrane helix</keyword>
<name>A0A1B0AFK8_GLOPL</name>
<dbReference type="VEuPathDB" id="VectorBase:GPAI044120"/>
<sequence length="217" mass="24758">MIPSPNLQKLRRYLERGPVQALVSSNQCKTGICKNYHWDGDDNDFFASISIQEILDQNVKVNNNFPSISKFPVNKQITQARPLILLIFLYAYLFDWVISVGFQTANVKKKTILEEGQKSVQNVITEFQGCLHEKDYGTGLKDIKDRMESSAQVDKVEKTTDFQTANGKNVPSEKGKKLVEGYLNEFRQSESDDDIENNKILSKKQSVLPEKKILTHL</sequence>
<proteinExistence type="predicted"/>
<dbReference type="AlphaFoldDB" id="A0A1B0AFK8"/>